<dbReference type="PANTHER" id="PTHR42939">
    <property type="entry name" value="ABC TRANSPORTER ATP-BINDING PROTEIN ALBC-RELATED"/>
    <property type="match status" value="1"/>
</dbReference>
<evidence type="ECO:0000256" key="2">
    <source>
        <dbReference type="ARBA" id="ARBA00022741"/>
    </source>
</evidence>
<dbReference type="Gene3D" id="3.40.50.300">
    <property type="entry name" value="P-loop containing nucleotide triphosphate hydrolases"/>
    <property type="match status" value="1"/>
</dbReference>
<dbReference type="GO" id="GO:0005524">
    <property type="term" value="F:ATP binding"/>
    <property type="evidence" value="ECO:0007669"/>
    <property type="project" value="UniProtKB-KW"/>
</dbReference>
<feature type="domain" description="ABC transporter" evidence="4">
    <location>
        <begin position="26"/>
        <end position="252"/>
    </location>
</feature>
<evidence type="ECO:0000259" key="4">
    <source>
        <dbReference type="PROSITE" id="PS50893"/>
    </source>
</evidence>
<dbReference type="AlphaFoldDB" id="A0A5C6F599"/>
<dbReference type="SMART" id="SM00382">
    <property type="entry name" value="AAA"/>
    <property type="match status" value="1"/>
</dbReference>
<dbReference type="InterPro" id="IPR051782">
    <property type="entry name" value="ABC_Transporter_VariousFunc"/>
</dbReference>
<protein>
    <submittedName>
        <fullName evidence="5">ABC transporter ATP-binding protein YtrB</fullName>
    </submittedName>
</protein>
<dbReference type="RefSeq" id="WP_146533852.1">
    <property type="nucleotide sequence ID" value="NZ_SJPX01000002.1"/>
</dbReference>
<dbReference type="OrthoDB" id="9795548at2"/>
<keyword evidence="1" id="KW-0813">Transport</keyword>
<dbReference type="PROSITE" id="PS50893">
    <property type="entry name" value="ABC_TRANSPORTER_2"/>
    <property type="match status" value="1"/>
</dbReference>
<dbReference type="SUPFAM" id="SSF52540">
    <property type="entry name" value="P-loop containing nucleoside triphosphate hydrolases"/>
    <property type="match status" value="1"/>
</dbReference>
<dbReference type="Pfam" id="PF00005">
    <property type="entry name" value="ABC_tran"/>
    <property type="match status" value="1"/>
</dbReference>
<organism evidence="5 6">
    <name type="scientific">Rubripirellula reticaptiva</name>
    <dbReference type="NCBI Taxonomy" id="2528013"/>
    <lineage>
        <taxon>Bacteria</taxon>
        <taxon>Pseudomonadati</taxon>
        <taxon>Planctomycetota</taxon>
        <taxon>Planctomycetia</taxon>
        <taxon>Pirellulales</taxon>
        <taxon>Pirellulaceae</taxon>
        <taxon>Rubripirellula</taxon>
    </lineage>
</organism>
<comment type="caution">
    <text evidence="5">The sequence shown here is derived from an EMBL/GenBank/DDBJ whole genome shotgun (WGS) entry which is preliminary data.</text>
</comment>
<dbReference type="EMBL" id="SJPX01000002">
    <property type="protein sequence ID" value="TWU55710.1"/>
    <property type="molecule type" value="Genomic_DNA"/>
</dbReference>
<evidence type="ECO:0000256" key="1">
    <source>
        <dbReference type="ARBA" id="ARBA00022448"/>
    </source>
</evidence>
<dbReference type="Proteomes" id="UP000317977">
    <property type="component" value="Unassembled WGS sequence"/>
</dbReference>
<dbReference type="InterPro" id="IPR003439">
    <property type="entry name" value="ABC_transporter-like_ATP-bd"/>
</dbReference>
<keyword evidence="2" id="KW-0547">Nucleotide-binding</keyword>
<evidence type="ECO:0000256" key="3">
    <source>
        <dbReference type="ARBA" id="ARBA00022840"/>
    </source>
</evidence>
<keyword evidence="6" id="KW-1185">Reference proteome</keyword>
<dbReference type="GO" id="GO:0016887">
    <property type="term" value="F:ATP hydrolysis activity"/>
    <property type="evidence" value="ECO:0007669"/>
    <property type="project" value="InterPro"/>
</dbReference>
<dbReference type="InterPro" id="IPR027417">
    <property type="entry name" value="P-loop_NTPase"/>
</dbReference>
<accession>A0A5C6F599</accession>
<sequence>MNDPASSPTHNSLGSESVGADASYAVEVEGLSRSFRGKVALENVSLAVPSGTVFGLVGLNGAGKTTLIRHLIGSLAAKQGRVRVLGEDPVADPEGVLKRVGYLTEEDSLPKWIRVGELIDFTRAIYPTWDQAYATELCDLFSLSRSTKLSALSKGGRARAGLLVAIAHRPQLLILDEPSSGLDPIARRDILEAIIRTVNDDGRTVLFSSHLLEEVDRVCDHVALMHDGQIIETTTSNQLSSEYIEIVCRFERSVSAPPSISGVFGWQASGGEWSAAAKLDQFDRNAFLSAHELIETRPLSLERWFSARVRPVAVAAIEGEPTNV</sequence>
<reference evidence="5 6" key="1">
    <citation type="submission" date="2019-02" db="EMBL/GenBank/DDBJ databases">
        <title>Deep-cultivation of Planctomycetes and their phenomic and genomic characterization uncovers novel biology.</title>
        <authorList>
            <person name="Wiegand S."/>
            <person name="Jogler M."/>
            <person name="Boedeker C."/>
            <person name="Pinto D."/>
            <person name="Vollmers J."/>
            <person name="Rivas-Marin E."/>
            <person name="Kohn T."/>
            <person name="Peeters S.H."/>
            <person name="Heuer A."/>
            <person name="Rast P."/>
            <person name="Oberbeckmann S."/>
            <person name="Bunk B."/>
            <person name="Jeske O."/>
            <person name="Meyerdierks A."/>
            <person name="Storesund J.E."/>
            <person name="Kallscheuer N."/>
            <person name="Luecker S."/>
            <person name="Lage O.M."/>
            <person name="Pohl T."/>
            <person name="Merkel B.J."/>
            <person name="Hornburger P."/>
            <person name="Mueller R.-W."/>
            <person name="Bruemmer F."/>
            <person name="Labrenz M."/>
            <person name="Spormann A.M."/>
            <person name="Op Den Camp H."/>
            <person name="Overmann J."/>
            <person name="Amann R."/>
            <person name="Jetten M.S.M."/>
            <person name="Mascher T."/>
            <person name="Medema M.H."/>
            <person name="Devos D.P."/>
            <person name="Kaster A.-K."/>
            <person name="Ovreas L."/>
            <person name="Rohde M."/>
            <person name="Galperin M.Y."/>
            <person name="Jogler C."/>
        </authorList>
    </citation>
    <scope>NUCLEOTIDE SEQUENCE [LARGE SCALE GENOMIC DNA]</scope>
    <source>
        <strain evidence="5 6">Poly59</strain>
    </source>
</reference>
<keyword evidence="3 5" id="KW-0067">ATP-binding</keyword>
<dbReference type="CDD" id="cd03230">
    <property type="entry name" value="ABC_DR_subfamily_A"/>
    <property type="match status" value="1"/>
</dbReference>
<dbReference type="InterPro" id="IPR003593">
    <property type="entry name" value="AAA+_ATPase"/>
</dbReference>
<name>A0A5C6F599_9BACT</name>
<gene>
    <name evidence="5" type="primary">ytrB_1</name>
    <name evidence="5" type="ORF">Poly59_20100</name>
</gene>
<dbReference type="PANTHER" id="PTHR42939:SF1">
    <property type="entry name" value="ABC TRANSPORTER ATP-BINDING PROTEIN ALBC-RELATED"/>
    <property type="match status" value="1"/>
</dbReference>
<evidence type="ECO:0000313" key="6">
    <source>
        <dbReference type="Proteomes" id="UP000317977"/>
    </source>
</evidence>
<evidence type="ECO:0000313" key="5">
    <source>
        <dbReference type="EMBL" id="TWU55710.1"/>
    </source>
</evidence>
<proteinExistence type="predicted"/>